<dbReference type="InterPro" id="IPR016454">
    <property type="entry name" value="Cysteine_dSase"/>
</dbReference>
<protein>
    <recommendedName>
        <fullName evidence="3">cysteine desulfurase</fullName>
        <ecNumber evidence="3">2.8.1.7</ecNumber>
    </recommendedName>
</protein>
<dbReference type="GO" id="GO:0051536">
    <property type="term" value="F:iron-sulfur cluster binding"/>
    <property type="evidence" value="ECO:0007669"/>
    <property type="project" value="UniProtKB-KW"/>
</dbReference>
<dbReference type="InterPro" id="IPR020578">
    <property type="entry name" value="Aminotrans_V_PyrdxlP_BS"/>
</dbReference>
<dbReference type="InterPro" id="IPR015421">
    <property type="entry name" value="PyrdxlP-dep_Trfase_major"/>
</dbReference>
<evidence type="ECO:0000256" key="7">
    <source>
        <dbReference type="ARBA" id="ARBA00023004"/>
    </source>
</evidence>
<accession>A0A511AUX3</accession>
<dbReference type="InterPro" id="IPR000192">
    <property type="entry name" value="Aminotrans_V_dom"/>
</dbReference>
<evidence type="ECO:0000313" key="12">
    <source>
        <dbReference type="EMBL" id="GEK91482.1"/>
    </source>
</evidence>
<dbReference type="PIRSF" id="PIRSF005572">
    <property type="entry name" value="NifS"/>
    <property type="match status" value="1"/>
</dbReference>
<keyword evidence="13" id="KW-1185">Reference proteome</keyword>
<gene>
    <name evidence="12" type="ORF">AKA01nite_11040</name>
</gene>
<keyword evidence="7" id="KW-0408">Iron</keyword>
<comment type="cofactor">
    <cofactor evidence="1 10">
        <name>pyridoxal 5'-phosphate</name>
        <dbReference type="ChEBI" id="CHEBI:597326"/>
    </cofactor>
</comment>
<evidence type="ECO:0000259" key="11">
    <source>
        <dbReference type="Pfam" id="PF00266"/>
    </source>
</evidence>
<organism evidence="12 13">
    <name type="scientific">Alkalibacterium kapii</name>
    <dbReference type="NCBI Taxonomy" id="426704"/>
    <lineage>
        <taxon>Bacteria</taxon>
        <taxon>Bacillati</taxon>
        <taxon>Bacillota</taxon>
        <taxon>Bacilli</taxon>
        <taxon>Lactobacillales</taxon>
        <taxon>Carnobacteriaceae</taxon>
        <taxon>Alkalibacterium</taxon>
    </lineage>
</organism>
<dbReference type="Gene3D" id="1.10.260.50">
    <property type="match status" value="1"/>
</dbReference>
<reference evidence="12 13" key="1">
    <citation type="submission" date="2019-07" db="EMBL/GenBank/DDBJ databases">
        <title>Whole genome shotgun sequence of Alkalibacterium kapii NBRC 103247.</title>
        <authorList>
            <person name="Hosoyama A."/>
            <person name="Uohara A."/>
            <person name="Ohji S."/>
            <person name="Ichikawa N."/>
        </authorList>
    </citation>
    <scope>NUCLEOTIDE SEQUENCE [LARGE SCALE GENOMIC DNA]</scope>
    <source>
        <strain evidence="12 13">NBRC 103247</strain>
    </source>
</reference>
<keyword evidence="6" id="KW-0663">Pyridoxal phosphate</keyword>
<dbReference type="EC" id="2.8.1.7" evidence="3"/>
<evidence type="ECO:0000313" key="13">
    <source>
        <dbReference type="Proteomes" id="UP000321662"/>
    </source>
</evidence>
<evidence type="ECO:0000256" key="4">
    <source>
        <dbReference type="ARBA" id="ARBA00022679"/>
    </source>
</evidence>
<dbReference type="PANTHER" id="PTHR11601">
    <property type="entry name" value="CYSTEINE DESULFURYLASE FAMILY MEMBER"/>
    <property type="match status" value="1"/>
</dbReference>
<dbReference type="NCBIfam" id="NF002806">
    <property type="entry name" value="PRK02948.1"/>
    <property type="match status" value="1"/>
</dbReference>
<dbReference type="EMBL" id="BJUY01000012">
    <property type="protein sequence ID" value="GEK91482.1"/>
    <property type="molecule type" value="Genomic_DNA"/>
</dbReference>
<evidence type="ECO:0000256" key="5">
    <source>
        <dbReference type="ARBA" id="ARBA00022723"/>
    </source>
</evidence>
<dbReference type="Proteomes" id="UP000321662">
    <property type="component" value="Unassembled WGS sequence"/>
</dbReference>
<keyword evidence="5" id="KW-0479">Metal-binding</keyword>
<name>A0A511AUX3_9LACT</name>
<dbReference type="Pfam" id="PF00266">
    <property type="entry name" value="Aminotran_5"/>
    <property type="match status" value="1"/>
</dbReference>
<dbReference type="Gene3D" id="3.40.640.10">
    <property type="entry name" value="Type I PLP-dependent aspartate aminotransferase-like (Major domain)"/>
    <property type="match status" value="1"/>
</dbReference>
<dbReference type="PANTHER" id="PTHR11601:SF34">
    <property type="entry name" value="CYSTEINE DESULFURASE"/>
    <property type="match status" value="1"/>
</dbReference>
<comment type="similarity">
    <text evidence="2">Belongs to the class-V pyridoxal-phosphate-dependent aminotransferase family. NifS/IscS subfamily.</text>
</comment>
<feature type="domain" description="Aminotransferase class V" evidence="11">
    <location>
        <begin position="6"/>
        <end position="366"/>
    </location>
</feature>
<dbReference type="PROSITE" id="PS00595">
    <property type="entry name" value="AA_TRANSFER_CLASS_5"/>
    <property type="match status" value="1"/>
</dbReference>
<sequence>MMSETIYLDHAATTPMHPEVIEVMYETMKKHFGNASSIHQLGRESRGIIEEARRTFAESIHARSQEIIITSGGTESDNIAILKSVEKLKGNHIITTAIEHPAVLEPLKYLSEQGYDITYLPVNEKGQVTLEQIKNAVRQETVLVSIMYGNNEIGSLMPIQEIGQYLKEVDPKIIFHTDAVQAYGTEDIDVKASEIDLLSVSAHKINGPKGIGFLYKSDNITLNPLIRGGEQEKNMRAGTENLPAIAGFKKAVELRKDNKEELKATNLYFKKLLLSKLKENHVDFSINGSIEGSLAHIISLHLTGVPSSKLLIHLDLANIAVSTGSACSAGTVGPSHVLTALHGEDDPAIGETLRISFGIGVKEEDIMKTVDKIKQAVVFLKNKKV</sequence>
<evidence type="ECO:0000256" key="6">
    <source>
        <dbReference type="ARBA" id="ARBA00022898"/>
    </source>
</evidence>
<proteinExistence type="inferred from homology"/>
<evidence type="ECO:0000256" key="2">
    <source>
        <dbReference type="ARBA" id="ARBA00006490"/>
    </source>
</evidence>
<comment type="catalytic activity">
    <reaction evidence="9">
        <text>(sulfur carrier)-H + L-cysteine = (sulfur carrier)-SH + L-alanine</text>
        <dbReference type="Rhea" id="RHEA:43892"/>
        <dbReference type="Rhea" id="RHEA-COMP:14737"/>
        <dbReference type="Rhea" id="RHEA-COMP:14739"/>
        <dbReference type="ChEBI" id="CHEBI:29917"/>
        <dbReference type="ChEBI" id="CHEBI:35235"/>
        <dbReference type="ChEBI" id="CHEBI:57972"/>
        <dbReference type="ChEBI" id="CHEBI:64428"/>
        <dbReference type="EC" id="2.8.1.7"/>
    </reaction>
</comment>
<dbReference type="GO" id="GO:0031071">
    <property type="term" value="F:cysteine desulfurase activity"/>
    <property type="evidence" value="ECO:0007669"/>
    <property type="project" value="UniProtKB-EC"/>
</dbReference>
<keyword evidence="4" id="KW-0808">Transferase</keyword>
<evidence type="ECO:0000256" key="10">
    <source>
        <dbReference type="RuleBase" id="RU004504"/>
    </source>
</evidence>
<dbReference type="GO" id="GO:0046872">
    <property type="term" value="F:metal ion binding"/>
    <property type="evidence" value="ECO:0007669"/>
    <property type="project" value="UniProtKB-KW"/>
</dbReference>
<dbReference type="InterPro" id="IPR015422">
    <property type="entry name" value="PyrdxlP-dep_Trfase_small"/>
</dbReference>
<dbReference type="SUPFAM" id="SSF53383">
    <property type="entry name" value="PLP-dependent transferases"/>
    <property type="match status" value="1"/>
</dbReference>
<dbReference type="Gene3D" id="3.90.1150.10">
    <property type="entry name" value="Aspartate Aminotransferase, domain 1"/>
    <property type="match status" value="1"/>
</dbReference>
<evidence type="ECO:0000256" key="3">
    <source>
        <dbReference type="ARBA" id="ARBA00012239"/>
    </source>
</evidence>
<evidence type="ECO:0000256" key="9">
    <source>
        <dbReference type="ARBA" id="ARBA00050776"/>
    </source>
</evidence>
<dbReference type="InterPro" id="IPR015424">
    <property type="entry name" value="PyrdxlP-dep_Trfase"/>
</dbReference>
<keyword evidence="8" id="KW-0411">Iron-sulfur</keyword>
<dbReference type="AlphaFoldDB" id="A0A511AUX3"/>
<evidence type="ECO:0000256" key="1">
    <source>
        <dbReference type="ARBA" id="ARBA00001933"/>
    </source>
</evidence>
<comment type="caution">
    <text evidence="12">The sequence shown here is derived from an EMBL/GenBank/DDBJ whole genome shotgun (WGS) entry which is preliminary data.</text>
</comment>
<dbReference type="FunFam" id="3.40.640.10:FF:000084">
    <property type="entry name" value="IscS-like cysteine desulfurase"/>
    <property type="match status" value="1"/>
</dbReference>
<evidence type="ECO:0000256" key="8">
    <source>
        <dbReference type="ARBA" id="ARBA00023014"/>
    </source>
</evidence>